<dbReference type="OMA" id="TEWVFNS"/>
<dbReference type="EMBL" id="LK391708">
    <property type="protein sequence ID" value="CDR95499.1"/>
    <property type="molecule type" value="Genomic_DNA"/>
</dbReference>
<organism evidence="2 3">
    <name type="scientific">Babesia bigemina</name>
    <dbReference type="NCBI Taxonomy" id="5866"/>
    <lineage>
        <taxon>Eukaryota</taxon>
        <taxon>Sar</taxon>
        <taxon>Alveolata</taxon>
        <taxon>Apicomplexa</taxon>
        <taxon>Aconoidasida</taxon>
        <taxon>Piroplasmida</taxon>
        <taxon>Babesiidae</taxon>
        <taxon>Babesia</taxon>
    </lineage>
</organism>
<protein>
    <recommendedName>
        <fullName evidence="1">BPL/LPL catalytic domain-containing protein</fullName>
    </recommendedName>
</protein>
<dbReference type="RefSeq" id="XP_012767685.1">
    <property type="nucleotide sequence ID" value="XM_012912231.1"/>
</dbReference>
<dbReference type="InterPro" id="IPR004143">
    <property type="entry name" value="BPL_LPL_catalytic"/>
</dbReference>
<dbReference type="STRING" id="5866.A0A061D9A6"/>
<dbReference type="OrthoDB" id="201621at2759"/>
<name>A0A061D9A6_BABBI</name>
<accession>A0A061D9A6</accession>
<sequence>MTNIARWVELLSKQKQSCFYVFRLDGIGLLRQLLFEEFLYRKVAPVAENCAFYLVNNHSRTGTKAVVMGLGGKAHQFVRDVNETKSRGISIIRRFTGGGTVIVDECSVNTSLIASTQFAKDICPTDICRWSYDNVFSGCGIFNDKFKCIEGDYVVEEYGDMESNNSTGMGDAEQSPLIYKVAGNSQAFNNKAFVHHSVFPWSISPLISQVLLRPAKMPKYREGRDHISFVRSVREALDPDQRLNTADEFEEILCKRAGLKLSNMLDRRVHVEVSVDRKAAEDIGTMFQNDSAHFSEAFIDDAIATLELPSTTVL</sequence>
<proteinExistence type="predicted"/>
<evidence type="ECO:0000259" key="1">
    <source>
        <dbReference type="Pfam" id="PF21948"/>
    </source>
</evidence>
<dbReference type="InterPro" id="IPR045864">
    <property type="entry name" value="aa-tRNA-synth_II/BPL/LPL"/>
</dbReference>
<dbReference type="PANTHER" id="PTHR43506:SF1">
    <property type="entry name" value="BPL_LPL CATALYTIC DOMAIN-CONTAINING PROTEIN"/>
    <property type="match status" value="1"/>
</dbReference>
<dbReference type="Gene3D" id="3.30.930.10">
    <property type="entry name" value="Bira Bifunctional Protein, Domain 2"/>
    <property type="match status" value="1"/>
</dbReference>
<dbReference type="AlphaFoldDB" id="A0A061D9A6"/>
<dbReference type="KEGG" id="bbig:BBBOND_0206570"/>
<evidence type="ECO:0000313" key="2">
    <source>
        <dbReference type="EMBL" id="CDR95499.1"/>
    </source>
</evidence>
<keyword evidence="3" id="KW-1185">Reference proteome</keyword>
<reference evidence="3" key="1">
    <citation type="submission" date="2014-06" db="EMBL/GenBank/DDBJ databases">
        <authorList>
            <person name="Aslett M."/>
            <person name="De Silva N."/>
        </authorList>
    </citation>
    <scope>NUCLEOTIDE SEQUENCE [LARGE SCALE GENOMIC DNA]</scope>
    <source>
        <strain evidence="3">Bond</strain>
    </source>
</reference>
<dbReference type="Pfam" id="PF21948">
    <property type="entry name" value="LplA-B_cat"/>
    <property type="match status" value="1"/>
</dbReference>
<dbReference type="VEuPathDB" id="PiroplasmaDB:BBBOND_0206570"/>
<feature type="domain" description="BPL/LPL catalytic" evidence="1">
    <location>
        <begin position="32"/>
        <end position="253"/>
    </location>
</feature>
<dbReference type="SUPFAM" id="SSF55681">
    <property type="entry name" value="Class II aaRS and biotin synthetases"/>
    <property type="match status" value="1"/>
</dbReference>
<dbReference type="GeneID" id="24564040"/>
<evidence type="ECO:0000313" key="3">
    <source>
        <dbReference type="Proteomes" id="UP000033188"/>
    </source>
</evidence>
<dbReference type="InterPro" id="IPR053264">
    <property type="entry name" value="Lipoate-ligase_2_inactive"/>
</dbReference>
<gene>
    <name evidence="2" type="ORF">BBBOND_0206570</name>
</gene>
<dbReference type="PANTHER" id="PTHR43506">
    <property type="entry name" value="BIOTIN/LIPOATE A/B PROTEIN LIGASE FAMILY"/>
    <property type="match status" value="1"/>
</dbReference>
<dbReference type="Proteomes" id="UP000033188">
    <property type="component" value="Chromosome 2"/>
</dbReference>